<evidence type="ECO:0000256" key="6">
    <source>
        <dbReference type="ARBA" id="ARBA00022692"/>
    </source>
</evidence>
<evidence type="ECO:0000313" key="16">
    <source>
        <dbReference type="Proteomes" id="UP001591681"/>
    </source>
</evidence>
<evidence type="ECO:0008006" key="17">
    <source>
        <dbReference type="Google" id="ProtNLM"/>
    </source>
</evidence>
<keyword evidence="11" id="KW-0325">Glycoprotein</keyword>
<dbReference type="GO" id="GO:0016324">
    <property type="term" value="C:apical plasma membrane"/>
    <property type="evidence" value="ECO:0007669"/>
    <property type="project" value="UniProtKB-SubCell"/>
</dbReference>
<dbReference type="InterPro" id="IPR001734">
    <property type="entry name" value="Na/solute_symporter"/>
</dbReference>
<keyword evidence="16" id="KW-1185">Reference proteome</keyword>
<accession>A0ABD1JHA0</accession>
<comment type="subcellular location">
    <subcellularLocation>
        <location evidence="1">Apical cell membrane</location>
        <topology evidence="1">Multi-pass membrane protein</topology>
    </subcellularLocation>
</comment>
<dbReference type="PROSITE" id="PS50283">
    <property type="entry name" value="NA_SOLUT_SYMP_3"/>
    <property type="match status" value="1"/>
</dbReference>
<feature type="transmembrane region" description="Helical" evidence="14">
    <location>
        <begin position="159"/>
        <end position="188"/>
    </location>
</feature>
<keyword evidence="9" id="KW-0406">Ion transport</keyword>
<evidence type="ECO:0000256" key="10">
    <source>
        <dbReference type="ARBA" id="ARBA00023136"/>
    </source>
</evidence>
<evidence type="ECO:0000256" key="1">
    <source>
        <dbReference type="ARBA" id="ARBA00004424"/>
    </source>
</evidence>
<keyword evidence="5" id="KW-0762">Sugar transport</keyword>
<evidence type="ECO:0000256" key="13">
    <source>
        <dbReference type="RuleBase" id="RU362091"/>
    </source>
</evidence>
<dbReference type="EMBL" id="JBHFQA010000015">
    <property type="protein sequence ID" value="KAL2086427.1"/>
    <property type="molecule type" value="Genomic_DNA"/>
</dbReference>
<gene>
    <name evidence="15" type="ORF">ACEWY4_017486</name>
</gene>
<organism evidence="15 16">
    <name type="scientific">Coilia grayii</name>
    <name type="common">Gray's grenadier anchovy</name>
    <dbReference type="NCBI Taxonomy" id="363190"/>
    <lineage>
        <taxon>Eukaryota</taxon>
        <taxon>Metazoa</taxon>
        <taxon>Chordata</taxon>
        <taxon>Craniata</taxon>
        <taxon>Vertebrata</taxon>
        <taxon>Euteleostomi</taxon>
        <taxon>Actinopterygii</taxon>
        <taxon>Neopterygii</taxon>
        <taxon>Teleostei</taxon>
        <taxon>Clupei</taxon>
        <taxon>Clupeiformes</taxon>
        <taxon>Clupeoidei</taxon>
        <taxon>Engraulidae</taxon>
        <taxon>Coilinae</taxon>
        <taxon>Coilia</taxon>
    </lineage>
</organism>
<dbReference type="Gene3D" id="1.20.1730.10">
    <property type="entry name" value="Sodium/glucose cotransporter"/>
    <property type="match status" value="1"/>
</dbReference>
<protein>
    <recommendedName>
        <fullName evidence="17">Solute carrier family 5 member 10</fullName>
    </recommendedName>
</protein>
<dbReference type="PANTHER" id="PTHR11819:SF128">
    <property type="entry name" value="SODIUM_MANNOSE COTRANSPORTER SLC5A10"/>
    <property type="match status" value="1"/>
</dbReference>
<keyword evidence="3" id="KW-0813">Transport</keyword>
<dbReference type="InterPro" id="IPR038377">
    <property type="entry name" value="Na/Glc_symporter_sf"/>
</dbReference>
<evidence type="ECO:0000313" key="15">
    <source>
        <dbReference type="EMBL" id="KAL2086427.1"/>
    </source>
</evidence>
<keyword evidence="10 14" id="KW-0472">Membrane</keyword>
<keyword evidence="4" id="KW-1003">Cell membrane</keyword>
<comment type="similarity">
    <text evidence="2 13">Belongs to the sodium:solute symporter (SSF) (TC 2.A.21) family.</text>
</comment>
<evidence type="ECO:0000256" key="4">
    <source>
        <dbReference type="ARBA" id="ARBA00022475"/>
    </source>
</evidence>
<evidence type="ECO:0000256" key="3">
    <source>
        <dbReference type="ARBA" id="ARBA00022448"/>
    </source>
</evidence>
<reference evidence="15 16" key="1">
    <citation type="submission" date="2024-09" db="EMBL/GenBank/DDBJ databases">
        <title>A chromosome-level genome assembly of Gray's grenadier anchovy, Coilia grayii.</title>
        <authorList>
            <person name="Fu Z."/>
        </authorList>
    </citation>
    <scope>NUCLEOTIDE SEQUENCE [LARGE SCALE GENOMIC DNA]</scope>
    <source>
        <strain evidence="15">G4</strain>
        <tissue evidence="15">Muscle</tissue>
    </source>
</reference>
<dbReference type="GO" id="GO:0006814">
    <property type="term" value="P:sodium ion transport"/>
    <property type="evidence" value="ECO:0007669"/>
    <property type="project" value="UniProtKB-KW"/>
</dbReference>
<evidence type="ECO:0000256" key="5">
    <source>
        <dbReference type="ARBA" id="ARBA00022597"/>
    </source>
</evidence>
<dbReference type="PANTHER" id="PTHR11819">
    <property type="entry name" value="SOLUTE CARRIER FAMILY 5"/>
    <property type="match status" value="1"/>
</dbReference>
<feature type="transmembrane region" description="Helical" evidence="14">
    <location>
        <begin position="134"/>
        <end position="153"/>
    </location>
</feature>
<keyword evidence="12" id="KW-0739">Sodium transport</keyword>
<dbReference type="AlphaFoldDB" id="A0ABD1JHA0"/>
<keyword evidence="8" id="KW-0915">Sodium</keyword>
<sequence>MADSNSSSQFYAHSQYFSVSDIIVIGAYFLLNVAVGIWSSCRVSRNTLSGYFLAGRDMAWWPIGASLFASSEGSGLFIGLAGTGAAGGIAVAGFEWNATYVLLALAWIFVPVYVSCGIVTMPEYVGRRFGGERIRMYLSALSLLLSVFTKISTDLYSGALFIQVCGLAAVIYTDTLQTFIMIIGAIILTITGQPIKTHHITAQPIKTHRITAQPIKTPSHHNSAN</sequence>
<evidence type="ECO:0000256" key="11">
    <source>
        <dbReference type="ARBA" id="ARBA00023180"/>
    </source>
</evidence>
<dbReference type="Pfam" id="PF00474">
    <property type="entry name" value="SSF"/>
    <property type="match status" value="2"/>
</dbReference>
<evidence type="ECO:0000256" key="14">
    <source>
        <dbReference type="SAM" id="Phobius"/>
    </source>
</evidence>
<name>A0ABD1JHA0_9TELE</name>
<comment type="caution">
    <text evidence="15">The sequence shown here is derived from an EMBL/GenBank/DDBJ whole genome shotgun (WGS) entry which is preliminary data.</text>
</comment>
<dbReference type="Proteomes" id="UP001591681">
    <property type="component" value="Unassembled WGS sequence"/>
</dbReference>
<evidence type="ECO:0000256" key="9">
    <source>
        <dbReference type="ARBA" id="ARBA00023065"/>
    </source>
</evidence>
<feature type="transmembrane region" description="Helical" evidence="14">
    <location>
        <begin position="16"/>
        <end position="38"/>
    </location>
</feature>
<evidence type="ECO:0000256" key="7">
    <source>
        <dbReference type="ARBA" id="ARBA00022989"/>
    </source>
</evidence>
<evidence type="ECO:0000256" key="2">
    <source>
        <dbReference type="ARBA" id="ARBA00006434"/>
    </source>
</evidence>
<feature type="transmembrane region" description="Helical" evidence="14">
    <location>
        <begin position="100"/>
        <end position="122"/>
    </location>
</feature>
<evidence type="ECO:0000256" key="8">
    <source>
        <dbReference type="ARBA" id="ARBA00023053"/>
    </source>
</evidence>
<evidence type="ECO:0000256" key="12">
    <source>
        <dbReference type="ARBA" id="ARBA00023201"/>
    </source>
</evidence>
<keyword evidence="6 14" id="KW-0812">Transmembrane</keyword>
<proteinExistence type="inferred from homology"/>
<keyword evidence="7 14" id="KW-1133">Transmembrane helix</keyword>